<organism evidence="5">
    <name type="scientific">Musca domestica</name>
    <name type="common">House fly</name>
    <dbReference type="NCBI Taxonomy" id="7370"/>
    <lineage>
        <taxon>Eukaryota</taxon>
        <taxon>Metazoa</taxon>
        <taxon>Ecdysozoa</taxon>
        <taxon>Arthropoda</taxon>
        <taxon>Hexapoda</taxon>
        <taxon>Insecta</taxon>
        <taxon>Pterygota</taxon>
        <taxon>Neoptera</taxon>
        <taxon>Endopterygota</taxon>
        <taxon>Diptera</taxon>
        <taxon>Brachycera</taxon>
        <taxon>Muscomorpha</taxon>
        <taxon>Muscoidea</taxon>
        <taxon>Muscidae</taxon>
        <taxon>Musca</taxon>
    </lineage>
</organism>
<dbReference type="VEuPathDB" id="VectorBase:MDOMA2_010934"/>
<comment type="subcellular location">
    <subcellularLocation>
        <location evidence="1">Nucleus</location>
    </subcellularLocation>
</comment>
<comment type="similarity">
    <text evidence="2">Belongs to the NUP186/NUP192/NUP205 family.</text>
</comment>
<dbReference type="OrthoDB" id="2019644at2759"/>
<protein>
    <recommendedName>
        <fullName evidence="6">Nuclear pore complex protein Nup205</fullName>
    </recommendedName>
</protein>
<keyword evidence="4" id="KW-0539">Nucleus</keyword>
<evidence type="ECO:0000256" key="1">
    <source>
        <dbReference type="ARBA" id="ARBA00004123"/>
    </source>
</evidence>
<accession>A0A1I8MJU1</accession>
<gene>
    <name evidence="5" type="primary">101888321</name>
</gene>
<evidence type="ECO:0000256" key="3">
    <source>
        <dbReference type="ARBA" id="ARBA00022448"/>
    </source>
</evidence>
<evidence type="ECO:0000256" key="4">
    <source>
        <dbReference type="ARBA" id="ARBA00023242"/>
    </source>
</evidence>
<evidence type="ECO:0000313" key="5">
    <source>
        <dbReference type="EnsemblMetazoa" id="MDOA005652-PB"/>
    </source>
</evidence>
<name>A0A1I8MJU1_MUSDO</name>
<dbReference type="InterPro" id="IPR021827">
    <property type="entry name" value="Nup186/Nup192/Nup205"/>
</dbReference>
<dbReference type="VEuPathDB" id="VectorBase:MDOMA2_015777"/>
<dbReference type="GO" id="GO:0044611">
    <property type="term" value="C:nuclear pore inner ring"/>
    <property type="evidence" value="ECO:0007669"/>
    <property type="project" value="TreeGrafter"/>
</dbReference>
<proteinExistence type="inferred from homology"/>
<dbReference type="eggNOG" id="KOG1835">
    <property type="taxonomic scope" value="Eukaryota"/>
</dbReference>
<dbReference type="Pfam" id="PF11894">
    <property type="entry name" value="Nup192"/>
    <property type="match status" value="1"/>
</dbReference>
<dbReference type="VEuPathDB" id="VectorBase:MDOA005652"/>
<evidence type="ECO:0008006" key="6">
    <source>
        <dbReference type="Google" id="ProtNLM"/>
    </source>
</evidence>
<evidence type="ECO:0000256" key="2">
    <source>
        <dbReference type="ARBA" id="ARBA00005892"/>
    </source>
</evidence>
<dbReference type="STRING" id="7370.A0A1I8MJU1"/>
<dbReference type="PANTHER" id="PTHR31344:SF0">
    <property type="entry name" value="NUCLEAR PORE COMPLEX PROTEIN NUP205"/>
    <property type="match status" value="1"/>
</dbReference>
<dbReference type="PANTHER" id="PTHR31344">
    <property type="entry name" value="NUCLEAR PORE COMPLEX PROTEIN NUP205"/>
    <property type="match status" value="1"/>
</dbReference>
<keyword evidence="3" id="KW-0813">Transport</keyword>
<reference evidence="5" key="1">
    <citation type="submission" date="2020-05" db="UniProtKB">
        <authorList>
            <consortium name="EnsemblMetazoa"/>
        </authorList>
    </citation>
    <scope>IDENTIFICATION</scope>
    <source>
        <strain evidence="5">Aabys</strain>
    </source>
</reference>
<dbReference type="GO" id="GO:0017056">
    <property type="term" value="F:structural constituent of nuclear pore"/>
    <property type="evidence" value="ECO:0007669"/>
    <property type="project" value="TreeGrafter"/>
</dbReference>
<sequence length="1937" mass="221915">MEDIPDDMWSPFKHLYRVIEQTVINPNESAISSLEVCLKRHKQVFVNLLRNPPKNEANRSQLRACATQGVPFSGNSRAFPVSTELIEESIIISDMFDLDEFLALELLCTAQHQMVHYPGLPRGLVAVLLYYDGRKAVANSIRDLFQITSGVSWVPESPKKLVQLVSLFSQNLVEDSNILDRIIDLLNELDIVKEINILTKNRALGDNKHQNQVTELFVDIRISLATALFNWSAQRGLPKSNTIKLLKSLVLYKSKEANGEMENTTLTMLMALLYSYDTSILQKQDDNQLIQNLYVIKDREYVQQIYSALMAESNSDLNNGILSLVKFSFGLAISGLRHASQYFHNQTSISDYDEHLVDEAICSNIFKFIYCYLLEKNMTYQHQFFYRRVHMLFTDFIDFMHSKVTELRGRADETSKTVLSFTSQGLEPPKNLDHNFEMLLLCIGKFYAEDKAGLSLCSEYWGPLDSSPNYVTTTRSVSLFKFIRLAGELLPATLFVPYLKMIAGLSSCERSSRSTFNLLKQSTGLTGSAALSWEHFFSSLTRYYTNLKQDFYPAAELIYRNRIINRNINPQEIEGLRAVLEVLRAVASHDEVARIAICEHPNWNPLYTLIGLLSCSVPIYLKSDILLTLTALAKSKETAIPLWNNLEASQIIKTLPSNMNYDTCNLEMEIEQNECRLEHYPLTNSVLDLLYALVSTVIPKNLGGGPRKPGLDPYLNFLINGIFLKFYNRTYKEPCEKWRVGSKCLKLIHYLLDIYEVNPRDFEENVDMNPPPGFHVMLNLQTKSDALRLILQIIDDARNEIDDLKKFKGKEVLEECALLCLQILKLGLKNQDIFFEAHSISNSSVLLLGLNKILLDINPRSRKPDHVLNTTYFLTYFNWLPYHALEAVKILHMVSSQPGVNSQIVGIFTQNEETRIALRHGFVECLEIDFAQRQAKMENDGNVSWENLESPNVQLQLKEAIIILIQDCLRQPTPNLAQFLLGFDHLQEVHIANKKRLGSLDIGNNCTKSLVHILEKHLQLKKNFNDIGTDVESIVERSFGLLFSLCENPKTSDQILRHLRINQDFLCRYLCELPVQTMKSSHVINQISYLLRCTAIELKLTASNCQLSRFQHISDFFLGVSSKSNQETASMELSHFYSKKPNTVIDTTTNTSLIMRNNLLCELIVAVDLDVGHIPVPTWNFFDRSLLNQIFKECECKTNEGYKIIDLRKIHLTLHGELKIVQSTIASGQRRLILQEIESVMLYALKVNEERCKRSAIVNFIEAWSQLSEILFSCVPNSCLSTSKKQELIIEILQTILLKVSPNQSILEISAIISETILILLVNLRNCFSNAIQFDLERNEQNSVAAKKCQPQKSNTLNIKFILKYLLEWIIVSGVVSQKLRINLYASLLNCISIVQEQSLKKSIPYENENFITRLDKSKVSDIAYSDVTHIRMAVEVLLSFGDKLMETICHDCIAGHDICKMTALACIDVLLDIDSMSHLMKFIAHHGYLSHIIESIAKSDSQLCTTLANVPENMKYLYVYESKMSMLIRFANNYTGAELLLSNKVLEVLSGMKVFDMHPDLKRKEVWQQNENRNFVPGFDYRFRQILFPTLNLCDCLLSTLGTENYSVISQVMHFLLSHWDMIEIILRSGSPFSDLGLLQELSLITGVIARTFNQETLTLVNIDTTGDTGVNLYRVQKLMLSIYMRFIISDVNFKEMLKPENALYEQTEGNQLLHIRYFLEIAANLTLFCRNIITNNSADHKTNGLLFSPHINETLQSADNNLNNVYNHYNLGIVVNQLKGTVEYYHTQKGIFEGVVRQRSVLDNINFDTTGKERYLQLSQQLTEKQNILYMCVFIAEQCLYLLWSHLDYYMRFSTTTKTVSNVYEESGYKDDIVNEYKCNSDDLDKLKKKLVLVFNETFSRQLCITSDTFENKEAPFNIALLRRIKSLIQYYPTK</sequence>
<dbReference type="EnsemblMetazoa" id="MDOA005652-RB">
    <property type="protein sequence ID" value="MDOA005652-PB"/>
    <property type="gene ID" value="MDOA005652"/>
</dbReference>
<dbReference type="GO" id="GO:0006999">
    <property type="term" value="P:nuclear pore organization"/>
    <property type="evidence" value="ECO:0007669"/>
    <property type="project" value="TreeGrafter"/>
</dbReference>